<dbReference type="PANTHER" id="PTHR15598:SF5">
    <property type="entry name" value="ENHANCER OF MRNA-DECAPPING PROTEIN 4"/>
    <property type="match status" value="1"/>
</dbReference>
<dbReference type="Pfam" id="PF21289">
    <property type="entry name" value="EDC4_C"/>
    <property type="match status" value="1"/>
</dbReference>
<keyword evidence="2" id="KW-0963">Cytoplasm</keyword>
<sequence length="369" mass="41626">MSEDGSRHSDRELVLLSDQISATFSNKLENTLKQELTSNVVPQINRVLDTIAQKMQLDFSQKLSSTDASLRDSITKYLKGKAFMDSLSQSLSGPLQGNVHTICKDVFQSSVVPSFEKACHNLFMQLNDQFTKGTLEYVQYLEKHASKSCSSIDNLLAQVREEIPKLVTEAQQKTQAQMTATMHNVTADMMKQQREVLLQDVRHVVQEELHKQALQQSRASTPVPHVQGQMDKEHLKQQIKQLVRQDNVEEAFRMALSAMNVQLVLFLCESVSVDRVFGPTPCPLEQHVLLSLLNQLPTDLAHKTDIKVSYIDEVIPSLDVDNPITKVHLKGVLLNLQESITNFLEPNPTHRLARKLKRISLAVDALLNK</sequence>
<evidence type="ECO:0000313" key="7">
    <source>
        <dbReference type="Proteomes" id="UP000827092"/>
    </source>
</evidence>
<evidence type="ECO:0000256" key="4">
    <source>
        <dbReference type="ARBA" id="ARBA00022737"/>
    </source>
</evidence>
<protein>
    <recommendedName>
        <fullName evidence="5">Enhancer of mRNA-decapping protein 4 C-terminal domain-containing protein</fullName>
    </recommendedName>
</protein>
<organism evidence="6 7">
    <name type="scientific">Oedothorax gibbosus</name>
    <dbReference type="NCBI Taxonomy" id="931172"/>
    <lineage>
        <taxon>Eukaryota</taxon>
        <taxon>Metazoa</taxon>
        <taxon>Ecdysozoa</taxon>
        <taxon>Arthropoda</taxon>
        <taxon>Chelicerata</taxon>
        <taxon>Arachnida</taxon>
        <taxon>Araneae</taxon>
        <taxon>Araneomorphae</taxon>
        <taxon>Entelegynae</taxon>
        <taxon>Araneoidea</taxon>
        <taxon>Linyphiidae</taxon>
        <taxon>Erigoninae</taxon>
        <taxon>Oedothorax</taxon>
    </lineage>
</organism>
<keyword evidence="4" id="KW-0677">Repeat</keyword>
<dbReference type="Proteomes" id="UP000827092">
    <property type="component" value="Unassembled WGS sequence"/>
</dbReference>
<name>A0AAV6UK08_9ARAC</name>
<evidence type="ECO:0000313" key="6">
    <source>
        <dbReference type="EMBL" id="KAG8183616.1"/>
    </source>
</evidence>
<comment type="subcellular location">
    <subcellularLocation>
        <location evidence="1">Cytoplasm</location>
    </subcellularLocation>
</comment>
<gene>
    <name evidence="6" type="ORF">JTE90_025167</name>
</gene>
<accession>A0AAV6UK08</accession>
<feature type="domain" description="Enhancer of mRNA-decapping protein 4 C-terminal" evidence="5">
    <location>
        <begin position="239"/>
        <end position="358"/>
    </location>
</feature>
<dbReference type="AlphaFoldDB" id="A0AAV6UK08"/>
<reference evidence="6 7" key="1">
    <citation type="journal article" date="2022" name="Nat. Ecol. Evol.">
        <title>A masculinizing supergene underlies an exaggerated male reproductive morph in a spider.</title>
        <authorList>
            <person name="Hendrickx F."/>
            <person name="De Corte Z."/>
            <person name="Sonet G."/>
            <person name="Van Belleghem S.M."/>
            <person name="Kostlbacher S."/>
            <person name="Vangestel C."/>
        </authorList>
    </citation>
    <scope>NUCLEOTIDE SEQUENCE [LARGE SCALE GENOMIC DNA]</scope>
    <source>
        <strain evidence="6">W744_W776</strain>
    </source>
</reference>
<comment type="caution">
    <text evidence="6">The sequence shown here is derived from an EMBL/GenBank/DDBJ whole genome shotgun (WGS) entry which is preliminary data.</text>
</comment>
<dbReference type="PANTHER" id="PTHR15598">
    <property type="entry name" value="ENHANCER OF MRNA-DECAPPING PROTEIN 4"/>
    <property type="match status" value="1"/>
</dbReference>
<evidence type="ECO:0000259" key="5">
    <source>
        <dbReference type="Pfam" id="PF21289"/>
    </source>
</evidence>
<dbReference type="InterPro" id="IPR045152">
    <property type="entry name" value="EDC4-like"/>
</dbReference>
<dbReference type="EMBL" id="JAFNEN010000413">
    <property type="protein sequence ID" value="KAG8183616.1"/>
    <property type="molecule type" value="Genomic_DNA"/>
</dbReference>
<dbReference type="Gene3D" id="1.10.220.100">
    <property type="entry name" value="conserved c-terminal region of ge- 1"/>
    <property type="match status" value="1"/>
</dbReference>
<evidence type="ECO:0000256" key="2">
    <source>
        <dbReference type="ARBA" id="ARBA00022490"/>
    </source>
</evidence>
<keyword evidence="3" id="KW-0853">WD repeat</keyword>
<dbReference type="InterPro" id="IPR044938">
    <property type="entry name" value="EDC4_C_sf"/>
</dbReference>
<dbReference type="Gene3D" id="6.10.140.270">
    <property type="match status" value="1"/>
</dbReference>
<dbReference type="GO" id="GO:0031087">
    <property type="term" value="P:deadenylation-independent decapping of nuclear-transcribed mRNA"/>
    <property type="evidence" value="ECO:0007669"/>
    <property type="project" value="InterPro"/>
</dbReference>
<dbReference type="GO" id="GO:0000932">
    <property type="term" value="C:P-body"/>
    <property type="evidence" value="ECO:0007669"/>
    <property type="project" value="TreeGrafter"/>
</dbReference>
<evidence type="ECO:0000256" key="3">
    <source>
        <dbReference type="ARBA" id="ARBA00022574"/>
    </source>
</evidence>
<dbReference type="InterPro" id="IPR049404">
    <property type="entry name" value="EDC4_C"/>
</dbReference>
<evidence type="ECO:0000256" key="1">
    <source>
        <dbReference type="ARBA" id="ARBA00004496"/>
    </source>
</evidence>
<keyword evidence="7" id="KW-1185">Reference proteome</keyword>
<proteinExistence type="predicted"/>